<dbReference type="KEGG" id="pmrn:116955838"/>
<dbReference type="InterPro" id="IPR033116">
    <property type="entry name" value="TRYPSIN_SER"/>
</dbReference>
<dbReference type="FunFam" id="2.40.10.10:FF:000002">
    <property type="entry name" value="Transmembrane protease serine"/>
    <property type="match status" value="1"/>
</dbReference>
<comment type="similarity">
    <text evidence="3">Belongs to the peptidase S1 family. CLIP subfamily.</text>
</comment>
<name>A0AAJ7UAU6_PETMA</name>
<dbReference type="Gene3D" id="4.10.400.10">
    <property type="entry name" value="Low-density Lipoprotein Receptor"/>
    <property type="match status" value="1"/>
</dbReference>
<dbReference type="Gene3D" id="2.60.120.200">
    <property type="match status" value="1"/>
</dbReference>
<dbReference type="PROSITE" id="PS50240">
    <property type="entry name" value="TRYPSIN_DOM"/>
    <property type="match status" value="1"/>
</dbReference>
<protein>
    <submittedName>
        <fullName evidence="10">Enteropeptidase-like</fullName>
    </submittedName>
</protein>
<dbReference type="GO" id="GO:0007340">
    <property type="term" value="P:acrosome reaction"/>
    <property type="evidence" value="ECO:0007669"/>
    <property type="project" value="TreeGrafter"/>
</dbReference>
<feature type="domain" description="CUB" evidence="6">
    <location>
        <begin position="207"/>
        <end position="317"/>
    </location>
</feature>
<keyword evidence="1" id="KW-0677">Repeat</keyword>
<dbReference type="SUPFAM" id="SSF57424">
    <property type="entry name" value="LDL receptor-like module"/>
    <property type="match status" value="1"/>
</dbReference>
<evidence type="ECO:0000256" key="1">
    <source>
        <dbReference type="ARBA" id="ARBA00022737"/>
    </source>
</evidence>
<dbReference type="PROSITE" id="PS01180">
    <property type="entry name" value="CUB"/>
    <property type="match status" value="1"/>
</dbReference>
<dbReference type="InterPro" id="IPR009003">
    <property type="entry name" value="Peptidase_S1_PA"/>
</dbReference>
<evidence type="ECO:0000259" key="7">
    <source>
        <dbReference type="PROSITE" id="PS50060"/>
    </source>
</evidence>
<dbReference type="InterPro" id="IPR043504">
    <property type="entry name" value="Peptidase_S1_PA_chymotrypsin"/>
</dbReference>
<evidence type="ECO:0000259" key="6">
    <source>
        <dbReference type="PROSITE" id="PS01180"/>
    </source>
</evidence>
<dbReference type="GO" id="GO:0006508">
    <property type="term" value="P:proteolysis"/>
    <property type="evidence" value="ECO:0007669"/>
    <property type="project" value="InterPro"/>
</dbReference>
<dbReference type="CDD" id="cd06263">
    <property type="entry name" value="MAM"/>
    <property type="match status" value="1"/>
</dbReference>
<dbReference type="Gene3D" id="2.60.120.290">
    <property type="entry name" value="Spermadhesin, CUB domain"/>
    <property type="match status" value="1"/>
</dbReference>
<evidence type="ECO:0000256" key="3">
    <source>
        <dbReference type="ARBA" id="ARBA00024195"/>
    </source>
</evidence>
<dbReference type="InterPro" id="IPR023415">
    <property type="entry name" value="LDLR_class-A_CS"/>
</dbReference>
<dbReference type="InterPro" id="IPR000998">
    <property type="entry name" value="MAM_dom"/>
</dbReference>
<feature type="disulfide bond" evidence="5">
    <location>
        <begin position="176"/>
        <end position="194"/>
    </location>
</feature>
<dbReference type="SMART" id="SM00042">
    <property type="entry name" value="CUB"/>
    <property type="match status" value="1"/>
</dbReference>
<dbReference type="InterPro" id="IPR001254">
    <property type="entry name" value="Trypsin_dom"/>
</dbReference>
<dbReference type="SUPFAM" id="SSF49854">
    <property type="entry name" value="Spermadhesin, CUB domain"/>
    <property type="match status" value="1"/>
</dbReference>
<dbReference type="RefSeq" id="XP_032833051.1">
    <property type="nucleotide sequence ID" value="XM_032977160.1"/>
</dbReference>
<dbReference type="CDD" id="cd00112">
    <property type="entry name" value="LDLa"/>
    <property type="match status" value="1"/>
</dbReference>
<organism evidence="9 10">
    <name type="scientific">Petromyzon marinus</name>
    <name type="common">Sea lamprey</name>
    <dbReference type="NCBI Taxonomy" id="7757"/>
    <lineage>
        <taxon>Eukaryota</taxon>
        <taxon>Metazoa</taxon>
        <taxon>Chordata</taxon>
        <taxon>Craniata</taxon>
        <taxon>Vertebrata</taxon>
        <taxon>Cyclostomata</taxon>
        <taxon>Hyperoartia</taxon>
        <taxon>Petromyzontiformes</taxon>
        <taxon>Petromyzontidae</taxon>
        <taxon>Petromyzon</taxon>
    </lineage>
</organism>
<evidence type="ECO:0000256" key="4">
    <source>
        <dbReference type="PROSITE-ProRule" id="PRU00059"/>
    </source>
</evidence>
<dbReference type="GO" id="GO:0016020">
    <property type="term" value="C:membrane"/>
    <property type="evidence" value="ECO:0007669"/>
    <property type="project" value="InterPro"/>
</dbReference>
<feature type="domain" description="MAM" evidence="7">
    <location>
        <begin position="328"/>
        <end position="485"/>
    </location>
</feature>
<dbReference type="Proteomes" id="UP001318040">
    <property type="component" value="Chromosome 62"/>
</dbReference>
<dbReference type="Pfam" id="PF00431">
    <property type="entry name" value="CUB"/>
    <property type="match status" value="1"/>
</dbReference>
<evidence type="ECO:0000313" key="9">
    <source>
        <dbReference type="Proteomes" id="UP001318040"/>
    </source>
</evidence>
<dbReference type="AlphaFoldDB" id="A0AAJ7UAU6"/>
<dbReference type="FunFam" id="2.60.120.200:FF:000128">
    <property type="entry name" value="enteropeptidase isoform X2"/>
    <property type="match status" value="1"/>
</dbReference>
<dbReference type="InterPro" id="IPR036055">
    <property type="entry name" value="LDL_receptor-like_sf"/>
</dbReference>
<evidence type="ECO:0000313" key="10">
    <source>
        <dbReference type="RefSeq" id="XP_032833051.1"/>
    </source>
</evidence>
<dbReference type="SUPFAM" id="SSF50494">
    <property type="entry name" value="Trypsin-like serine proteases"/>
    <property type="match status" value="1"/>
</dbReference>
<keyword evidence="2 5" id="KW-1015">Disulfide bond</keyword>
<dbReference type="PRINTS" id="PR00020">
    <property type="entry name" value="MAMDOMAIN"/>
</dbReference>
<dbReference type="SMART" id="SM00020">
    <property type="entry name" value="Tryp_SPc"/>
    <property type="match status" value="1"/>
</dbReference>
<dbReference type="SMART" id="SM00192">
    <property type="entry name" value="LDLa"/>
    <property type="match status" value="1"/>
</dbReference>
<dbReference type="Pfam" id="PF00089">
    <property type="entry name" value="Trypsin"/>
    <property type="match status" value="1"/>
</dbReference>
<dbReference type="GO" id="GO:0004252">
    <property type="term" value="F:serine-type endopeptidase activity"/>
    <property type="evidence" value="ECO:0007669"/>
    <property type="project" value="InterPro"/>
</dbReference>
<dbReference type="PROSITE" id="PS50060">
    <property type="entry name" value="MAM_2"/>
    <property type="match status" value="1"/>
</dbReference>
<dbReference type="InterPro" id="IPR000859">
    <property type="entry name" value="CUB_dom"/>
</dbReference>
<dbReference type="InterPro" id="IPR035914">
    <property type="entry name" value="Sperma_CUB_dom_sf"/>
</dbReference>
<dbReference type="SUPFAM" id="SSF49899">
    <property type="entry name" value="Concanavalin A-like lectins/glucanases"/>
    <property type="match status" value="1"/>
</dbReference>
<dbReference type="Pfam" id="PF00629">
    <property type="entry name" value="MAM"/>
    <property type="match status" value="1"/>
</dbReference>
<dbReference type="PANTHER" id="PTHR24252">
    <property type="entry name" value="ACROSIN-RELATED"/>
    <property type="match status" value="1"/>
</dbReference>
<proteinExistence type="inferred from homology"/>
<keyword evidence="9" id="KW-1185">Reference proteome</keyword>
<feature type="domain" description="Peptidase S1" evidence="8">
    <location>
        <begin position="28"/>
        <end position="165"/>
    </location>
</feature>
<dbReference type="PANTHER" id="PTHR24252:SF7">
    <property type="entry name" value="HYALIN"/>
    <property type="match status" value="1"/>
</dbReference>
<dbReference type="CDD" id="cd00190">
    <property type="entry name" value="Tryp_SPc"/>
    <property type="match status" value="1"/>
</dbReference>
<feature type="disulfide bond" evidence="5">
    <location>
        <begin position="188"/>
        <end position="203"/>
    </location>
</feature>
<evidence type="ECO:0000256" key="5">
    <source>
        <dbReference type="PROSITE-ProRule" id="PRU00124"/>
    </source>
</evidence>
<dbReference type="InterPro" id="IPR002172">
    <property type="entry name" value="LDrepeatLR_classA_rpt"/>
</dbReference>
<dbReference type="PROSITE" id="PS00135">
    <property type="entry name" value="TRYPSIN_SER"/>
    <property type="match status" value="1"/>
</dbReference>
<dbReference type="SMART" id="SM00137">
    <property type="entry name" value="MAM"/>
    <property type="match status" value="1"/>
</dbReference>
<evidence type="ECO:0000256" key="2">
    <source>
        <dbReference type="ARBA" id="ARBA00023157"/>
    </source>
</evidence>
<evidence type="ECO:0000259" key="8">
    <source>
        <dbReference type="PROSITE" id="PS50240"/>
    </source>
</evidence>
<accession>A0AAJ7UAU6</accession>
<dbReference type="PROSITE" id="PS50068">
    <property type="entry name" value="LDLRA_2"/>
    <property type="match status" value="1"/>
</dbReference>
<comment type="caution">
    <text evidence="4">Lacks conserved residue(s) required for the propagation of feature annotation.</text>
</comment>
<dbReference type="Pfam" id="PF00057">
    <property type="entry name" value="Ldl_recept_a"/>
    <property type="match status" value="1"/>
</dbReference>
<dbReference type="FunFam" id="2.60.120.290:FF:000005">
    <property type="entry name" value="Procollagen C-endopeptidase enhancer 1"/>
    <property type="match status" value="1"/>
</dbReference>
<reference evidence="10" key="1">
    <citation type="submission" date="2025-08" db="UniProtKB">
        <authorList>
            <consortium name="RefSeq"/>
        </authorList>
    </citation>
    <scope>IDENTIFICATION</scope>
    <source>
        <tissue evidence="10">Sperm</tissue>
    </source>
</reference>
<dbReference type="InterPro" id="IPR013320">
    <property type="entry name" value="ConA-like_dom_sf"/>
</dbReference>
<feature type="disulfide bond" evidence="5">
    <location>
        <begin position="169"/>
        <end position="181"/>
    </location>
</feature>
<gene>
    <name evidence="10" type="primary">LOC116955838</name>
</gene>
<sequence length="502" mass="55070">MGLYRDGRLRPGSPSRPRGRPLSVCLVPVKASGLVGPACLPSGDFVFNDGELCFTTGWGKDGTGLLPRVLQELRIPIMNQQLCNESIHGGNVSPRMICAAYKAGHAGVCSGDSGGPLVCQRFDGRWYLAGITSWGMVDSEGLCSVNYDVFTRVTSFSSWIESIQSQAACGPGELSCDAVTCVRPRAICDGVQNCADKTDEADCASGCDDNFLFTETSGDFHSINHPQNYEDNTNCRWIIQVPQGHAIDFTFSAFSVEFNYDFLRIYSGLGEDMLLRASLTGTENPGLVRIFSNVTTVEFSSDVSLNSSGFSAHYSSFFYGDVSNKELIDCTFESGWCYWEQDPYDSADWERLRGPSSPQGTGPNADHTVGDATGYYIRGSVNGVAASLISQWLAPQTSTACLQFWYHMYGVEVYRLTVYLRREGTADAFLWQKEGNYGNQWHYGQIAISQPQSFKVVVEARRRLHQLFSEIALDDVALVPGVCPSPLPEPTPIIPTTTPARE</sequence>
<dbReference type="CDD" id="cd00041">
    <property type="entry name" value="CUB"/>
    <property type="match status" value="1"/>
</dbReference>
<dbReference type="PROSITE" id="PS01209">
    <property type="entry name" value="LDLRA_1"/>
    <property type="match status" value="1"/>
</dbReference>
<dbReference type="Gene3D" id="2.40.10.10">
    <property type="entry name" value="Trypsin-like serine proteases"/>
    <property type="match status" value="1"/>
</dbReference>